<dbReference type="InterPro" id="IPR039251">
    <property type="entry name" value="OXLD1"/>
</dbReference>
<feature type="domain" description="Oxidoreductase-like" evidence="2">
    <location>
        <begin position="205"/>
        <end position="248"/>
    </location>
</feature>
<gene>
    <name evidence="3" type="ORF">SAMD00023353_9800240</name>
</gene>
<dbReference type="AlphaFoldDB" id="A0A1W2TUG1"/>
<feature type="compositionally biased region" description="Polar residues" evidence="1">
    <location>
        <begin position="13"/>
        <end position="25"/>
    </location>
</feature>
<feature type="region of interest" description="Disordered" evidence="1">
    <location>
        <begin position="260"/>
        <end position="306"/>
    </location>
</feature>
<dbReference type="PANTHER" id="PTHR21193">
    <property type="entry name" value="OXIDOREDUCTASE-LIKE DOMAIN-CONTAINING PROTEIN 1"/>
    <property type="match status" value="1"/>
</dbReference>
<name>A0A1W2TUG1_ROSNE</name>
<dbReference type="EMBL" id="DF977543">
    <property type="protein sequence ID" value="GAP92234.1"/>
    <property type="molecule type" value="Genomic_DNA"/>
</dbReference>
<evidence type="ECO:0000259" key="2">
    <source>
        <dbReference type="Pfam" id="PF09791"/>
    </source>
</evidence>
<proteinExistence type="predicted"/>
<evidence type="ECO:0000256" key="1">
    <source>
        <dbReference type="SAM" id="MobiDB-lite"/>
    </source>
</evidence>
<dbReference type="PANTHER" id="PTHR21193:SF3">
    <property type="entry name" value="OXIDOREDUCTASE-LIKE DOMAIN-CONTAINING PROTEIN 1"/>
    <property type="match status" value="1"/>
</dbReference>
<keyword evidence="4" id="KW-1185">Reference proteome</keyword>
<dbReference type="Proteomes" id="UP000054516">
    <property type="component" value="Unassembled WGS sequence"/>
</dbReference>
<feature type="compositionally biased region" description="Low complexity" evidence="1">
    <location>
        <begin position="80"/>
        <end position="95"/>
    </location>
</feature>
<protein>
    <submittedName>
        <fullName evidence="3">Putative oxidoreductase-like protein</fullName>
    </submittedName>
</protein>
<feature type="compositionally biased region" description="Low complexity" evidence="1">
    <location>
        <begin position="111"/>
        <end position="139"/>
    </location>
</feature>
<feature type="region of interest" description="Disordered" evidence="1">
    <location>
        <begin position="60"/>
        <end position="221"/>
    </location>
</feature>
<dbReference type="OMA" id="DEMEAWA"/>
<feature type="compositionally biased region" description="Low complexity" evidence="1">
    <location>
        <begin position="260"/>
        <end position="280"/>
    </location>
</feature>
<feature type="compositionally biased region" description="Low complexity" evidence="1">
    <location>
        <begin position="147"/>
        <end position="161"/>
    </location>
</feature>
<dbReference type="Pfam" id="PF09791">
    <property type="entry name" value="Oxidored-like"/>
    <property type="match status" value="1"/>
</dbReference>
<reference evidence="3" key="1">
    <citation type="submission" date="2016-03" db="EMBL/GenBank/DDBJ databases">
        <title>Draft genome sequence of Rosellinia necatrix.</title>
        <authorList>
            <person name="Kanematsu S."/>
        </authorList>
    </citation>
    <scope>NUCLEOTIDE SEQUENCE [LARGE SCALE GENOMIC DNA]</scope>
    <source>
        <strain evidence="3">W97</strain>
    </source>
</reference>
<sequence length="347" mass="36598">MRPNMRPLMRVTRLQSLPSRTSQAQRAFFASRGSGSLPGGTPGESWAQAMPIGPYYEAILDKPAAKKPEEPAPKTPPPTTTTTTTTTTASTKPPARSSTKKPPKPKADAESTTGPSSPSSSSSSSSGTTTISSTTTTTPPTSPPQPTTTDPISSSSSSSSPAAAEEEQGETRSITFSSRLAGPTQRADRLQSLRHAAQRQRGSLVAGVRVPPRPAEPDDCCMSGCVDCVWDRYRDEMEEWAEASARAQEALRAAAAAAAAADAGTKTTVGGVPVPSSSSSVDDDGGGSEANWRAGEESAENVRPTRRIAKDLWDDDLYTNIPVGIREFMKHEKKLKKKHEEEGTLGG</sequence>
<organism evidence="3">
    <name type="scientific">Rosellinia necatrix</name>
    <name type="common">White root-rot fungus</name>
    <dbReference type="NCBI Taxonomy" id="77044"/>
    <lineage>
        <taxon>Eukaryota</taxon>
        <taxon>Fungi</taxon>
        <taxon>Dikarya</taxon>
        <taxon>Ascomycota</taxon>
        <taxon>Pezizomycotina</taxon>
        <taxon>Sordariomycetes</taxon>
        <taxon>Xylariomycetidae</taxon>
        <taxon>Xylariales</taxon>
        <taxon>Xylariaceae</taxon>
        <taxon>Rosellinia</taxon>
    </lineage>
</organism>
<dbReference type="InterPro" id="IPR019180">
    <property type="entry name" value="Oxidoreductase-like_N"/>
</dbReference>
<evidence type="ECO:0000313" key="4">
    <source>
        <dbReference type="Proteomes" id="UP000054516"/>
    </source>
</evidence>
<dbReference type="OrthoDB" id="10064411at2759"/>
<accession>A0A1W2TUG1</accession>
<evidence type="ECO:0000313" key="3">
    <source>
        <dbReference type="EMBL" id="GAP92234.1"/>
    </source>
</evidence>
<dbReference type="GO" id="GO:0005739">
    <property type="term" value="C:mitochondrion"/>
    <property type="evidence" value="ECO:0007669"/>
    <property type="project" value="TreeGrafter"/>
</dbReference>
<feature type="region of interest" description="Disordered" evidence="1">
    <location>
        <begin position="1"/>
        <end position="48"/>
    </location>
</feature>
<feature type="compositionally biased region" description="Basic and acidic residues" evidence="1">
    <location>
        <begin position="60"/>
        <end position="72"/>
    </location>
</feature>
<dbReference type="STRING" id="77044.A0A1W2TUG1"/>